<feature type="region of interest" description="Disordered" evidence="12">
    <location>
        <begin position="136"/>
        <end position="170"/>
    </location>
</feature>
<dbReference type="SUPFAM" id="SSF52777">
    <property type="entry name" value="CoA-dependent acyltransferases"/>
    <property type="match status" value="1"/>
</dbReference>
<dbReference type="RefSeq" id="WP_091085043.1">
    <property type="nucleotide sequence ID" value="NZ_FNRD01000002.1"/>
</dbReference>
<dbReference type="InterPro" id="IPR023213">
    <property type="entry name" value="CAT-like_dom_sf"/>
</dbReference>
<dbReference type="EC" id="2.3.1.61" evidence="4 11"/>
<dbReference type="GO" id="GO:0004149">
    <property type="term" value="F:dihydrolipoyllysine-residue succinyltransferase activity"/>
    <property type="evidence" value="ECO:0007669"/>
    <property type="project" value="UniProtKB-UniRule"/>
</dbReference>
<evidence type="ECO:0000256" key="3">
    <source>
        <dbReference type="ARBA" id="ARBA00007317"/>
    </source>
</evidence>
<evidence type="ECO:0000259" key="14">
    <source>
        <dbReference type="PROSITE" id="PS51826"/>
    </source>
</evidence>
<dbReference type="Gene3D" id="4.10.320.10">
    <property type="entry name" value="E3-binding domain"/>
    <property type="match status" value="1"/>
</dbReference>
<evidence type="ECO:0000256" key="10">
    <source>
        <dbReference type="ARBA" id="ARBA00052761"/>
    </source>
</evidence>
<dbReference type="UniPathway" id="UPA00868">
    <property type="reaction ID" value="UER00840"/>
</dbReference>
<comment type="similarity">
    <text evidence="3 11">Belongs to the 2-oxoacid dehydrogenase family.</text>
</comment>
<dbReference type="NCBIfam" id="NF004309">
    <property type="entry name" value="PRK05704.1"/>
    <property type="match status" value="1"/>
</dbReference>
<dbReference type="PANTHER" id="PTHR43416">
    <property type="entry name" value="DIHYDROLIPOYLLYSINE-RESIDUE SUCCINYLTRANSFERASE COMPONENT OF 2-OXOGLUTARATE DEHYDROGENASE COMPLEX, MITOCHONDRIAL-RELATED"/>
    <property type="match status" value="1"/>
</dbReference>
<dbReference type="SUPFAM" id="SSF47005">
    <property type="entry name" value="Peripheral subunit-binding domain of 2-oxo acid dehydrogenase complex"/>
    <property type="match status" value="1"/>
</dbReference>
<dbReference type="InterPro" id="IPR006255">
    <property type="entry name" value="SucB"/>
</dbReference>
<evidence type="ECO:0000256" key="6">
    <source>
        <dbReference type="ARBA" id="ARBA00022532"/>
    </source>
</evidence>
<protein>
    <recommendedName>
        <fullName evidence="5 11">Dihydrolipoyllysine-residue succinyltransferase component of 2-oxoglutarate dehydrogenase complex</fullName>
        <ecNumber evidence="4 11">2.3.1.61</ecNumber>
    </recommendedName>
    <alternativeName>
        <fullName evidence="11">2-oxoglutarate dehydrogenase complex component E2</fullName>
    </alternativeName>
</protein>
<dbReference type="PROSITE" id="PS50968">
    <property type="entry name" value="BIOTINYL_LIPOYL"/>
    <property type="match status" value="1"/>
</dbReference>
<dbReference type="SUPFAM" id="SSF51230">
    <property type="entry name" value="Single hybrid motif"/>
    <property type="match status" value="1"/>
</dbReference>
<organism evidence="15 16">
    <name type="scientific">Flavobacterium gillisiae</name>
    <dbReference type="NCBI Taxonomy" id="150146"/>
    <lineage>
        <taxon>Bacteria</taxon>
        <taxon>Pseudomonadati</taxon>
        <taxon>Bacteroidota</taxon>
        <taxon>Flavobacteriia</taxon>
        <taxon>Flavobacteriales</taxon>
        <taxon>Flavobacteriaceae</taxon>
        <taxon>Flavobacterium</taxon>
    </lineage>
</organism>
<dbReference type="InterPro" id="IPR011053">
    <property type="entry name" value="Single_hybrid_motif"/>
</dbReference>
<keyword evidence="6 11" id="KW-0816">Tricarboxylic acid cycle</keyword>
<name>A0A1H3YNT5_9FLAO</name>
<dbReference type="EMBL" id="FNRD01000002">
    <property type="protein sequence ID" value="SEA13180.1"/>
    <property type="molecule type" value="Genomic_DNA"/>
</dbReference>
<dbReference type="Gene3D" id="2.40.50.100">
    <property type="match status" value="1"/>
</dbReference>
<dbReference type="GO" id="GO:0006099">
    <property type="term" value="P:tricarboxylic acid cycle"/>
    <property type="evidence" value="ECO:0007669"/>
    <property type="project" value="UniProtKB-UniRule"/>
</dbReference>
<sequence length="405" mass="42927">MILEMKVPSPGESIKEVEIATWLVQDGDYVEKDQAIAEVDSDKATLELPAEASGIITLKAEEGDAVAVGAVVCLIDTAAAKPEGSAPAPAAAPVAEALKAAPAPVAAAPAATYASGTPSPAARKILDEKNIAPASVTGTGKDGRITKDDAVNATPSMGTPTGGSRGSERTKLSMLRRKVAERLVAAKNETAMLTTFNEVNMTPINLIRNEYKEAFKAKHAGVGLGYMSFFTKAVTRALKLYPDVNSMMDGDYKIAYDFCDISIAVSGPKGLMVPVVRNAENLTFRGVEADIKRLAIRARDGQITVDDMTGGTFTITNGGVFGSMLSTPIINPPQSGILGMHNIIERPIAVNGKVEIHPMMYVALSYDHRIIDGRESVGFLVAVKEALENPMELLLDNNPKKAFEL</sequence>
<feature type="compositionally biased region" description="Basic and acidic residues" evidence="12">
    <location>
        <begin position="141"/>
        <end position="150"/>
    </location>
</feature>
<dbReference type="InterPro" id="IPR050537">
    <property type="entry name" value="2-oxoacid_dehydrogenase"/>
</dbReference>
<accession>A0A1H3YNT5</accession>
<comment type="catalytic activity">
    <reaction evidence="10 11">
        <text>N(6)-[(R)-dihydrolipoyl]-L-lysyl-[protein] + succinyl-CoA = N(6)-[(R)-S(8)-succinyldihydrolipoyl]-L-lysyl-[protein] + CoA</text>
        <dbReference type="Rhea" id="RHEA:15213"/>
        <dbReference type="Rhea" id="RHEA-COMP:10475"/>
        <dbReference type="Rhea" id="RHEA-COMP:20092"/>
        <dbReference type="ChEBI" id="CHEBI:57287"/>
        <dbReference type="ChEBI" id="CHEBI:57292"/>
        <dbReference type="ChEBI" id="CHEBI:83100"/>
        <dbReference type="ChEBI" id="CHEBI:83120"/>
        <dbReference type="EC" id="2.3.1.61"/>
    </reaction>
</comment>
<comment type="pathway">
    <text evidence="2 11">Amino-acid degradation; L-lysine degradation via saccharopine pathway; glutaryl-CoA from L-lysine: step 6/6.</text>
</comment>
<evidence type="ECO:0000313" key="16">
    <source>
        <dbReference type="Proteomes" id="UP000198951"/>
    </source>
</evidence>
<evidence type="ECO:0000256" key="12">
    <source>
        <dbReference type="SAM" id="MobiDB-lite"/>
    </source>
</evidence>
<evidence type="ECO:0000256" key="8">
    <source>
        <dbReference type="ARBA" id="ARBA00022823"/>
    </source>
</evidence>
<dbReference type="Pfam" id="PF02817">
    <property type="entry name" value="E3_binding"/>
    <property type="match status" value="1"/>
</dbReference>
<dbReference type="InterPro" id="IPR000089">
    <property type="entry name" value="Biotin_lipoyl"/>
</dbReference>
<evidence type="ECO:0000256" key="5">
    <source>
        <dbReference type="ARBA" id="ARBA00019511"/>
    </source>
</evidence>
<dbReference type="OrthoDB" id="9805770at2"/>
<dbReference type="PROSITE" id="PS51826">
    <property type="entry name" value="PSBD"/>
    <property type="match status" value="1"/>
</dbReference>
<dbReference type="InterPro" id="IPR004167">
    <property type="entry name" value="PSBD"/>
</dbReference>
<evidence type="ECO:0000256" key="9">
    <source>
        <dbReference type="ARBA" id="ARBA00023315"/>
    </source>
</evidence>
<dbReference type="InterPro" id="IPR036625">
    <property type="entry name" value="E3-bd_dom_sf"/>
</dbReference>
<evidence type="ECO:0000256" key="4">
    <source>
        <dbReference type="ARBA" id="ARBA00012945"/>
    </source>
</evidence>
<evidence type="ECO:0000256" key="7">
    <source>
        <dbReference type="ARBA" id="ARBA00022679"/>
    </source>
</evidence>
<evidence type="ECO:0000313" key="15">
    <source>
        <dbReference type="EMBL" id="SEA13180.1"/>
    </source>
</evidence>
<dbReference type="PANTHER" id="PTHR43416:SF5">
    <property type="entry name" value="DIHYDROLIPOYLLYSINE-RESIDUE SUCCINYLTRANSFERASE COMPONENT OF 2-OXOGLUTARATE DEHYDROGENASE COMPLEX, MITOCHONDRIAL"/>
    <property type="match status" value="1"/>
</dbReference>
<evidence type="ECO:0000256" key="11">
    <source>
        <dbReference type="RuleBase" id="RU361138"/>
    </source>
</evidence>
<comment type="function">
    <text evidence="1 11">E2 component of the 2-oxoglutarate dehydrogenase (OGDH) complex which catalyzes the second step in the conversion of 2-oxoglutarate to succinyl-CoA and CO(2).</text>
</comment>
<keyword evidence="7 11" id="KW-0808">Transferase</keyword>
<keyword evidence="16" id="KW-1185">Reference proteome</keyword>
<comment type="cofactor">
    <cofactor evidence="11">
        <name>(R)-lipoate</name>
        <dbReference type="ChEBI" id="CHEBI:83088"/>
    </cofactor>
    <text evidence="11">Binds 1 lipoyl cofactor covalently.</text>
</comment>
<dbReference type="Pfam" id="PF00364">
    <property type="entry name" value="Biotin_lipoyl"/>
    <property type="match status" value="1"/>
</dbReference>
<dbReference type="Proteomes" id="UP000198951">
    <property type="component" value="Unassembled WGS sequence"/>
</dbReference>
<dbReference type="Gene3D" id="3.30.559.10">
    <property type="entry name" value="Chloramphenicol acetyltransferase-like domain"/>
    <property type="match status" value="1"/>
</dbReference>
<evidence type="ECO:0000256" key="1">
    <source>
        <dbReference type="ARBA" id="ARBA00004052"/>
    </source>
</evidence>
<feature type="domain" description="Peripheral subunit-binding (PSBD)" evidence="14">
    <location>
        <begin position="117"/>
        <end position="154"/>
    </location>
</feature>
<dbReference type="GO" id="GO:0005829">
    <property type="term" value="C:cytosol"/>
    <property type="evidence" value="ECO:0007669"/>
    <property type="project" value="TreeGrafter"/>
</dbReference>
<dbReference type="InterPro" id="IPR001078">
    <property type="entry name" value="2-oxoacid_DH_actylTfrase"/>
</dbReference>
<keyword evidence="9 11" id="KW-0012">Acyltransferase</keyword>
<proteinExistence type="inferred from homology"/>
<dbReference type="GO" id="GO:0045252">
    <property type="term" value="C:oxoglutarate dehydrogenase complex"/>
    <property type="evidence" value="ECO:0007669"/>
    <property type="project" value="UniProtKB-UniRule"/>
</dbReference>
<dbReference type="AlphaFoldDB" id="A0A1H3YNT5"/>
<evidence type="ECO:0000256" key="2">
    <source>
        <dbReference type="ARBA" id="ARBA00005145"/>
    </source>
</evidence>
<reference evidence="16" key="1">
    <citation type="submission" date="2016-10" db="EMBL/GenBank/DDBJ databases">
        <authorList>
            <person name="Varghese N."/>
            <person name="Submissions S."/>
        </authorList>
    </citation>
    <scope>NUCLEOTIDE SEQUENCE [LARGE SCALE GENOMIC DNA]</scope>
    <source>
        <strain evidence="16">DSM 22376</strain>
    </source>
</reference>
<gene>
    <name evidence="15" type="ORF">SAMN05443667_10268</name>
</gene>
<dbReference type="CDD" id="cd06849">
    <property type="entry name" value="lipoyl_domain"/>
    <property type="match status" value="1"/>
</dbReference>
<evidence type="ECO:0000259" key="13">
    <source>
        <dbReference type="PROSITE" id="PS50968"/>
    </source>
</evidence>
<dbReference type="GO" id="GO:0033512">
    <property type="term" value="P:L-lysine catabolic process to acetyl-CoA via saccharopine"/>
    <property type="evidence" value="ECO:0007669"/>
    <property type="project" value="UniProtKB-UniRule"/>
</dbReference>
<dbReference type="STRING" id="150146.SAMN05443667_10268"/>
<feature type="domain" description="Lipoyl-binding" evidence="13">
    <location>
        <begin position="2"/>
        <end position="76"/>
    </location>
</feature>
<dbReference type="Pfam" id="PF00198">
    <property type="entry name" value="2-oxoacid_dh"/>
    <property type="match status" value="1"/>
</dbReference>
<dbReference type="NCBIfam" id="TIGR01347">
    <property type="entry name" value="sucB"/>
    <property type="match status" value="1"/>
</dbReference>
<keyword evidence="8 11" id="KW-0450">Lipoyl</keyword>